<protein>
    <submittedName>
        <fullName evidence="2">Transporter</fullName>
    </submittedName>
</protein>
<keyword evidence="1" id="KW-0812">Transmembrane</keyword>
<evidence type="ECO:0000256" key="1">
    <source>
        <dbReference type="SAM" id="Phobius"/>
    </source>
</evidence>
<evidence type="ECO:0000313" key="2">
    <source>
        <dbReference type="EMBL" id="MFC5722040.1"/>
    </source>
</evidence>
<feature type="transmembrane region" description="Helical" evidence="1">
    <location>
        <begin position="199"/>
        <end position="216"/>
    </location>
</feature>
<feature type="transmembrane region" description="Helical" evidence="1">
    <location>
        <begin position="307"/>
        <end position="325"/>
    </location>
</feature>
<gene>
    <name evidence="2" type="ORF">ACFP1Z_17890</name>
</gene>
<comment type="caution">
    <text evidence="2">The sequence shown here is derived from an EMBL/GenBank/DDBJ whole genome shotgun (WGS) entry which is preliminary data.</text>
</comment>
<keyword evidence="1" id="KW-1133">Transmembrane helix</keyword>
<name>A0ABW0Z6J6_9ACTN</name>
<evidence type="ECO:0000313" key="3">
    <source>
        <dbReference type="Proteomes" id="UP001596083"/>
    </source>
</evidence>
<feature type="transmembrane region" description="Helical" evidence="1">
    <location>
        <begin position="12"/>
        <end position="32"/>
    </location>
</feature>
<feature type="transmembrane region" description="Helical" evidence="1">
    <location>
        <begin position="172"/>
        <end position="194"/>
    </location>
</feature>
<dbReference type="PROSITE" id="PS51257">
    <property type="entry name" value="PROKAR_LIPOPROTEIN"/>
    <property type="match status" value="1"/>
</dbReference>
<reference evidence="3" key="1">
    <citation type="journal article" date="2019" name="Int. J. Syst. Evol. Microbiol.">
        <title>The Global Catalogue of Microorganisms (GCM) 10K type strain sequencing project: providing services to taxonomists for standard genome sequencing and annotation.</title>
        <authorList>
            <consortium name="The Broad Institute Genomics Platform"/>
            <consortium name="The Broad Institute Genome Sequencing Center for Infectious Disease"/>
            <person name="Wu L."/>
            <person name="Ma J."/>
        </authorList>
    </citation>
    <scope>NUCLEOTIDE SEQUENCE [LARGE SCALE GENOMIC DNA]</scope>
    <source>
        <strain evidence="3">CGMCC 4.7304</strain>
    </source>
</reference>
<feature type="transmembrane region" description="Helical" evidence="1">
    <location>
        <begin position="82"/>
        <end position="103"/>
    </location>
</feature>
<dbReference type="EMBL" id="JBHSPB010000010">
    <property type="protein sequence ID" value="MFC5722040.1"/>
    <property type="molecule type" value="Genomic_DNA"/>
</dbReference>
<proteinExistence type="predicted"/>
<sequence length="330" mass="35416">MKGTFWLAWRQQRTAVVIGAVLLAACAAWVAFRRADMTAWLDSHHIGAGLCKGWDPEECQKAGVDVDALHRMLGDYGDSLRALGSLSAALPVIIGVFWGAPLVGRELESGTWKLALTQGVGVRRLFASRFALAAACALVGSVVLAGLVAWWWSPVSNMLDGLYWHDGFIFNATGPAAVACALFGLVAGTAAGVLLRRTLPAMGTALVAIAGLRLLLNTFRSDWISPAVRISQGTAPREYVGSAWSTGDFGFVRADGSLFPDPSICPVYSSDPTTPPMGRCMTEHGFTGRYHKVFPVGDFWAFQWIETAVYLGVAAVLFAGICVVLRRRPI</sequence>
<organism evidence="2 3">
    <name type="scientific">Streptomyces gamaensis</name>
    <dbReference type="NCBI Taxonomy" id="1763542"/>
    <lineage>
        <taxon>Bacteria</taxon>
        <taxon>Bacillati</taxon>
        <taxon>Actinomycetota</taxon>
        <taxon>Actinomycetes</taxon>
        <taxon>Kitasatosporales</taxon>
        <taxon>Streptomycetaceae</taxon>
        <taxon>Streptomyces</taxon>
    </lineage>
</organism>
<keyword evidence="3" id="KW-1185">Reference proteome</keyword>
<dbReference type="RefSeq" id="WP_390317401.1">
    <property type="nucleotide sequence ID" value="NZ_JBHSPB010000010.1"/>
</dbReference>
<accession>A0ABW0Z6J6</accession>
<feature type="transmembrane region" description="Helical" evidence="1">
    <location>
        <begin position="130"/>
        <end position="152"/>
    </location>
</feature>
<keyword evidence="1" id="KW-0472">Membrane</keyword>
<dbReference type="Proteomes" id="UP001596083">
    <property type="component" value="Unassembled WGS sequence"/>
</dbReference>